<comment type="similarity">
    <text evidence="2">Belongs to the CAMTA family.</text>
</comment>
<keyword evidence="7" id="KW-0804">Transcription</keyword>
<dbReference type="CDD" id="cd23767">
    <property type="entry name" value="IQCD"/>
    <property type="match status" value="1"/>
</dbReference>
<dbReference type="FunFam" id="2.60.40.10:FF:000089">
    <property type="entry name" value="calmodulin-binding transcription activator 2 isoform X1"/>
    <property type="match status" value="1"/>
</dbReference>
<dbReference type="InterPro" id="IPR005559">
    <property type="entry name" value="CG-1_dom"/>
</dbReference>
<feature type="region of interest" description="Disordered" evidence="10">
    <location>
        <begin position="747"/>
        <end position="777"/>
    </location>
</feature>
<evidence type="ECO:0000256" key="6">
    <source>
        <dbReference type="ARBA" id="ARBA00023159"/>
    </source>
</evidence>
<comment type="caution">
    <text evidence="11">The sequence shown here is derived from an EMBL/GenBank/DDBJ whole genome shotgun (WGS) entry which is preliminary data.</text>
</comment>
<evidence type="ECO:0000313" key="11">
    <source>
        <dbReference type="EMBL" id="CAB3978091.1"/>
    </source>
</evidence>
<dbReference type="EMBL" id="CACRXK020000088">
    <property type="protein sequence ID" value="CAB3978091.1"/>
    <property type="molecule type" value="Genomic_DNA"/>
</dbReference>
<proteinExistence type="inferred from homology"/>
<dbReference type="InterPro" id="IPR036770">
    <property type="entry name" value="Ankyrin_rpt-contain_sf"/>
</dbReference>
<dbReference type="Proteomes" id="UP001152795">
    <property type="component" value="Unassembled WGS sequence"/>
</dbReference>
<reference evidence="11" key="1">
    <citation type="submission" date="2020-04" db="EMBL/GenBank/DDBJ databases">
        <authorList>
            <person name="Alioto T."/>
            <person name="Alioto T."/>
            <person name="Gomez Garrido J."/>
        </authorList>
    </citation>
    <scope>NUCLEOTIDE SEQUENCE</scope>
    <source>
        <strain evidence="11">A484AB</strain>
    </source>
</reference>
<keyword evidence="5" id="KW-0040">ANK repeat</keyword>
<evidence type="ECO:0000256" key="9">
    <source>
        <dbReference type="ARBA" id="ARBA00029480"/>
    </source>
</evidence>
<dbReference type="Pfam" id="PF00612">
    <property type="entry name" value="IQ"/>
    <property type="match status" value="1"/>
</dbReference>
<dbReference type="Pfam" id="PF00023">
    <property type="entry name" value="Ank"/>
    <property type="match status" value="1"/>
</dbReference>
<dbReference type="InterPro" id="IPR014756">
    <property type="entry name" value="Ig_E-set"/>
</dbReference>
<evidence type="ECO:0000256" key="4">
    <source>
        <dbReference type="ARBA" id="ARBA00023015"/>
    </source>
</evidence>
<dbReference type="Gene3D" id="1.25.40.20">
    <property type="entry name" value="Ankyrin repeat-containing domain"/>
    <property type="match status" value="1"/>
</dbReference>
<dbReference type="GO" id="GO:0006357">
    <property type="term" value="P:regulation of transcription by RNA polymerase II"/>
    <property type="evidence" value="ECO:0007669"/>
    <property type="project" value="TreeGrafter"/>
</dbReference>
<dbReference type="PANTHER" id="PTHR23335:SF1">
    <property type="entry name" value="CALMODULIN-BINDING TRANSCRIPTION ACTIVATOR, ISOFORM F"/>
    <property type="match status" value="1"/>
</dbReference>
<dbReference type="GO" id="GO:0003690">
    <property type="term" value="F:double-stranded DNA binding"/>
    <property type="evidence" value="ECO:0007669"/>
    <property type="project" value="TreeGrafter"/>
</dbReference>
<protein>
    <submittedName>
        <fullName evidence="11">Calmodulin-binding transcription activator 2-like</fullName>
    </submittedName>
</protein>
<dbReference type="SMART" id="SM01076">
    <property type="entry name" value="CG-1"/>
    <property type="match status" value="1"/>
</dbReference>
<keyword evidence="12" id="KW-1185">Reference proteome</keyword>
<dbReference type="Gene3D" id="1.20.5.190">
    <property type="match status" value="2"/>
</dbReference>
<name>A0A7D9HAK9_PARCT</name>
<dbReference type="InterPro" id="IPR002909">
    <property type="entry name" value="IPT_dom"/>
</dbReference>
<accession>A0A7D9HAK9</accession>
<dbReference type="Gene3D" id="2.60.40.10">
    <property type="entry name" value="Immunoglobulins"/>
    <property type="match status" value="1"/>
</dbReference>
<comment type="subunit">
    <text evidence="9">May interact with calmodulin.</text>
</comment>
<dbReference type="PANTHER" id="PTHR23335">
    <property type="entry name" value="CALMODULIN-BINDING TRANSCRIPTION ACTIVATOR CAMTA"/>
    <property type="match status" value="1"/>
</dbReference>
<keyword evidence="4" id="KW-0805">Transcription regulation</keyword>
<gene>
    <name evidence="11" type="ORF">PACLA_8A017699</name>
</gene>
<dbReference type="InterPro" id="IPR002110">
    <property type="entry name" value="Ankyrin_rpt"/>
</dbReference>
<feature type="region of interest" description="Disordered" evidence="10">
    <location>
        <begin position="290"/>
        <end position="324"/>
    </location>
</feature>
<dbReference type="PROSITE" id="PS51437">
    <property type="entry name" value="CG_1"/>
    <property type="match status" value="1"/>
</dbReference>
<keyword evidence="8" id="KW-0539">Nucleus</keyword>
<dbReference type="InterPro" id="IPR013783">
    <property type="entry name" value="Ig-like_fold"/>
</dbReference>
<evidence type="ECO:0000256" key="8">
    <source>
        <dbReference type="ARBA" id="ARBA00023242"/>
    </source>
</evidence>
<dbReference type="GO" id="GO:0003712">
    <property type="term" value="F:transcription coregulator activity"/>
    <property type="evidence" value="ECO:0007669"/>
    <property type="project" value="TreeGrafter"/>
</dbReference>
<dbReference type="InterPro" id="IPR027417">
    <property type="entry name" value="P-loop_NTPase"/>
</dbReference>
<dbReference type="OrthoDB" id="407555at2759"/>
<keyword evidence="3" id="KW-0677">Repeat</keyword>
<comment type="subcellular location">
    <subcellularLocation>
        <location evidence="1">Nucleus</location>
    </subcellularLocation>
</comment>
<feature type="compositionally biased region" description="Low complexity" evidence="10">
    <location>
        <begin position="759"/>
        <end position="771"/>
    </location>
</feature>
<organism evidence="11 12">
    <name type="scientific">Paramuricea clavata</name>
    <name type="common">Red gorgonian</name>
    <name type="synonym">Violescent sea-whip</name>
    <dbReference type="NCBI Taxonomy" id="317549"/>
    <lineage>
        <taxon>Eukaryota</taxon>
        <taxon>Metazoa</taxon>
        <taxon>Cnidaria</taxon>
        <taxon>Anthozoa</taxon>
        <taxon>Octocorallia</taxon>
        <taxon>Malacalcyonacea</taxon>
        <taxon>Plexauridae</taxon>
        <taxon>Paramuricea</taxon>
    </lineage>
</organism>
<feature type="compositionally biased region" description="Polar residues" evidence="10">
    <location>
        <begin position="1213"/>
        <end position="1243"/>
    </location>
</feature>
<feature type="compositionally biased region" description="Polar residues" evidence="10">
    <location>
        <begin position="306"/>
        <end position="324"/>
    </location>
</feature>
<dbReference type="SUPFAM" id="SSF52540">
    <property type="entry name" value="P-loop containing nucleoside triphosphate hydrolases"/>
    <property type="match status" value="1"/>
</dbReference>
<evidence type="ECO:0000256" key="3">
    <source>
        <dbReference type="ARBA" id="ARBA00022737"/>
    </source>
</evidence>
<feature type="region of interest" description="Disordered" evidence="10">
    <location>
        <begin position="1362"/>
        <end position="1386"/>
    </location>
</feature>
<dbReference type="GO" id="GO:0005634">
    <property type="term" value="C:nucleus"/>
    <property type="evidence" value="ECO:0007669"/>
    <property type="project" value="UniProtKB-SubCell"/>
</dbReference>
<feature type="compositionally biased region" description="Polar residues" evidence="10">
    <location>
        <begin position="747"/>
        <end position="758"/>
    </location>
</feature>
<dbReference type="Pfam" id="PF03859">
    <property type="entry name" value="CG-1"/>
    <property type="match status" value="1"/>
</dbReference>
<evidence type="ECO:0000313" key="12">
    <source>
        <dbReference type="Proteomes" id="UP001152795"/>
    </source>
</evidence>
<dbReference type="InterPro" id="IPR000048">
    <property type="entry name" value="IQ_motif_EF-hand-BS"/>
</dbReference>
<keyword evidence="6" id="KW-0010">Activator</keyword>
<feature type="region of interest" description="Disordered" evidence="10">
    <location>
        <begin position="1179"/>
        <end position="1246"/>
    </location>
</feature>
<dbReference type="SMART" id="SM00015">
    <property type="entry name" value="IQ"/>
    <property type="match status" value="4"/>
</dbReference>
<dbReference type="SUPFAM" id="SSF48403">
    <property type="entry name" value="Ankyrin repeat"/>
    <property type="match status" value="1"/>
</dbReference>
<dbReference type="SUPFAM" id="SSF81296">
    <property type="entry name" value="E set domains"/>
    <property type="match status" value="1"/>
</dbReference>
<feature type="region of interest" description="Disordered" evidence="10">
    <location>
        <begin position="216"/>
        <end position="255"/>
    </location>
</feature>
<evidence type="ECO:0000256" key="7">
    <source>
        <dbReference type="ARBA" id="ARBA00023163"/>
    </source>
</evidence>
<dbReference type="PROSITE" id="PS50096">
    <property type="entry name" value="IQ"/>
    <property type="match status" value="2"/>
</dbReference>
<evidence type="ECO:0000256" key="5">
    <source>
        <dbReference type="ARBA" id="ARBA00023043"/>
    </source>
</evidence>
<evidence type="ECO:0000256" key="1">
    <source>
        <dbReference type="ARBA" id="ARBA00004123"/>
    </source>
</evidence>
<dbReference type="Pfam" id="PF01833">
    <property type="entry name" value="TIG"/>
    <property type="match status" value="1"/>
</dbReference>
<feature type="compositionally biased region" description="Polar residues" evidence="10">
    <location>
        <begin position="229"/>
        <end position="245"/>
    </location>
</feature>
<sequence>MLQTQASNGTNQSENIQRTKIFSFSGTLNSLGTIDKLPEFRFSWNSNEEVFLILTSLEEHQNWAASEVKIRPPNGSLLLYNRNNLKTRSYHNDKYIWKTRKNSKSSARVDHSSLRIRGIECIYCSYVHSALVPTFHRRCYWLLENPDIVLVHYLNIPDKTTTFDDLVTSLLPYKTLTEHELFCELQPILASSEDGRNNNTIIPVDVNKLISEVRKYKEPKTKGRRANQRKTSGSNKKVAASSTLPKSLEATPKGSHDLDKCTNCNRYYTTKCPTTSTSSRTNVAVTINRQTGSTSRAKPPVADGHCSTQVSFTTESSGSNTPGQTLVSTSSLLQNPVQQNFLPGCSVPCVTSNEGILTTGLIGHNHSSNQMYPCHDLLHRSPYSHNSNNTSSNGCHGYTSLPVTLEANPCMLDNDLMVLDYDGMNLVQSNQTENDFAKALMNESDISLFENDLLNYLPDYLPDFQPSLQNGLGLISSMTTAPSQVTRQVMSSQIGSPSYSHYGNLVQQSTTINNNIVPRIGRTLCSPTEMITTDCHTFNNLTPSVLHSRATIDGLLHNGHQCPSQDLSLRGHVNMFEMGVPGAEVGVSQISVSDVGVPQVGVSQFDVPQVSGAGSSNVVGAQESTSQPQKGVSMVEMTKLDGTNEGVSNVVVAQRNVPQASVFQLDISRVGMSQFGGSKEADSSVETIEEALPNVCVSQMGLRGAGTVNDTGAQLSVSQAGTSQFNVSGMGISQIGVSHVQTTLPNVGASPTNMSAKGTSQTSSRTSTQSTPEATGHLSENIITENIITEFSPEWSYSDGRTKILILGDWSRKNGQYSCLFDGCSVPATLIQPGVLRCFCPPHEPGLVSLQVAWNGFIISNACVFEYKTRENATNSASDWLDTSEEDLKKIILERIERLEGILGIDVSSGISAGEEGAIESKLGTIEDRLVRICEVLLGQPGACQLADTETGPKGLTLLHLAAGLGYTKLIRSLQNYAFSEKSRSMRTGSEGSDRMSETADSIKQSTKWTPHAKDSFGCTPLMWACWRGHQDAAMTLLAWQPSSYSDCDQRGRSAKAIAQEMGHVALVRQMEEFMCGEDMYSLVMENSPQSPSSSCAYLSVSSNELVPQSPMSADSLTWERVEGVAESSPDFDMASVISEERPNTLGKVLVEIRALIQQAEERAMSSLHTPSNSAPFALGFTGFSDLPPDEGTSDITSEPEFGPRTPHYDTLSIDSSPIRTPSSHSPGSPSIRNSPQSTGTDTSEFEEFLSKPRQFLERDFSELTLTDIEQQELLQAAKIIQNAYRQFKIRKKQHIDELKAAVLIQSYYRRYKQFALYKRITKAAVLIQNSYRAHKEHEQFKRSRHAAAVIQTYFRHYRKRKQRHAEDDAPGKRLGTKYLKSSYEK</sequence>
<evidence type="ECO:0000256" key="10">
    <source>
        <dbReference type="SAM" id="MobiDB-lite"/>
    </source>
</evidence>
<evidence type="ECO:0000256" key="2">
    <source>
        <dbReference type="ARBA" id="ARBA00008267"/>
    </source>
</evidence>